<dbReference type="AlphaFoldDB" id="A0A811RB17"/>
<reference evidence="1" key="1">
    <citation type="submission" date="2020-10" db="EMBL/GenBank/DDBJ databases">
        <authorList>
            <person name="Han B."/>
            <person name="Lu T."/>
            <person name="Zhao Q."/>
            <person name="Huang X."/>
            <person name="Zhao Y."/>
        </authorList>
    </citation>
    <scope>NUCLEOTIDE SEQUENCE</scope>
</reference>
<proteinExistence type="predicted"/>
<dbReference type="Proteomes" id="UP000604825">
    <property type="component" value="Unassembled WGS sequence"/>
</dbReference>
<dbReference type="EMBL" id="CAJGYO010000014">
    <property type="protein sequence ID" value="CAD6267154.1"/>
    <property type="molecule type" value="Genomic_DNA"/>
</dbReference>
<gene>
    <name evidence="1" type="ORF">NCGR_LOCUS50459</name>
</gene>
<accession>A0A811RB17</accession>
<protein>
    <submittedName>
        <fullName evidence="1">Uncharacterized protein</fullName>
    </submittedName>
</protein>
<keyword evidence="2" id="KW-1185">Reference proteome</keyword>
<sequence length="98" mass="10116">MGASSRVFVDVNIQRLHDDFAPDDPGLLRCVCLGSVMCLLRATPLGGYDGSLDDDPESGVTHFDALLDRAVGRNGQAPATATLCVDTVGAAGGGLLAW</sequence>
<evidence type="ECO:0000313" key="1">
    <source>
        <dbReference type="EMBL" id="CAD6267154.1"/>
    </source>
</evidence>
<name>A0A811RB17_9POAL</name>
<evidence type="ECO:0000313" key="2">
    <source>
        <dbReference type="Proteomes" id="UP000604825"/>
    </source>
</evidence>
<organism evidence="1 2">
    <name type="scientific">Miscanthus lutarioriparius</name>
    <dbReference type="NCBI Taxonomy" id="422564"/>
    <lineage>
        <taxon>Eukaryota</taxon>
        <taxon>Viridiplantae</taxon>
        <taxon>Streptophyta</taxon>
        <taxon>Embryophyta</taxon>
        <taxon>Tracheophyta</taxon>
        <taxon>Spermatophyta</taxon>
        <taxon>Magnoliopsida</taxon>
        <taxon>Liliopsida</taxon>
        <taxon>Poales</taxon>
        <taxon>Poaceae</taxon>
        <taxon>PACMAD clade</taxon>
        <taxon>Panicoideae</taxon>
        <taxon>Andropogonodae</taxon>
        <taxon>Andropogoneae</taxon>
        <taxon>Saccharinae</taxon>
        <taxon>Miscanthus</taxon>
    </lineage>
</organism>
<comment type="caution">
    <text evidence="1">The sequence shown here is derived from an EMBL/GenBank/DDBJ whole genome shotgun (WGS) entry which is preliminary data.</text>
</comment>